<organism evidence="1 2">
    <name type="scientific">Aspergillus cavernicola</name>
    <dbReference type="NCBI Taxonomy" id="176166"/>
    <lineage>
        <taxon>Eukaryota</taxon>
        <taxon>Fungi</taxon>
        <taxon>Dikarya</taxon>
        <taxon>Ascomycota</taxon>
        <taxon>Pezizomycotina</taxon>
        <taxon>Eurotiomycetes</taxon>
        <taxon>Eurotiomycetidae</taxon>
        <taxon>Eurotiales</taxon>
        <taxon>Aspergillaceae</taxon>
        <taxon>Aspergillus</taxon>
        <taxon>Aspergillus subgen. Nidulantes</taxon>
    </lineage>
</organism>
<protein>
    <submittedName>
        <fullName evidence="1">Uncharacterized protein</fullName>
    </submittedName>
</protein>
<reference evidence="1 2" key="1">
    <citation type="submission" date="2024-07" db="EMBL/GenBank/DDBJ databases">
        <title>Section-level genome sequencing and comparative genomics of Aspergillus sections Usti and Cavernicolus.</title>
        <authorList>
            <consortium name="Lawrence Berkeley National Laboratory"/>
            <person name="Nybo J.L."/>
            <person name="Vesth T.C."/>
            <person name="Theobald S."/>
            <person name="Frisvad J.C."/>
            <person name="Larsen T.O."/>
            <person name="Kjaerboelling I."/>
            <person name="Rothschild-Mancinelli K."/>
            <person name="Lyhne E.K."/>
            <person name="Kogle M.E."/>
            <person name="Barry K."/>
            <person name="Clum A."/>
            <person name="Na H."/>
            <person name="Ledsgaard L."/>
            <person name="Lin J."/>
            <person name="Lipzen A."/>
            <person name="Kuo A."/>
            <person name="Riley R."/>
            <person name="Mondo S."/>
            <person name="LaButti K."/>
            <person name="Haridas S."/>
            <person name="Pangalinan J."/>
            <person name="Salamov A.A."/>
            <person name="Simmons B.A."/>
            <person name="Magnuson J.K."/>
            <person name="Chen J."/>
            <person name="Drula E."/>
            <person name="Henrissat B."/>
            <person name="Wiebenga A."/>
            <person name="Lubbers R.J."/>
            <person name="Gomes A.C."/>
            <person name="Makela M.R."/>
            <person name="Stajich J."/>
            <person name="Grigoriev I.V."/>
            <person name="Mortensen U.H."/>
            <person name="De vries R.P."/>
            <person name="Baker S.E."/>
            <person name="Andersen M.R."/>
        </authorList>
    </citation>
    <scope>NUCLEOTIDE SEQUENCE [LARGE SCALE GENOMIC DNA]</scope>
    <source>
        <strain evidence="1 2">CBS 600.67</strain>
    </source>
</reference>
<evidence type="ECO:0000313" key="1">
    <source>
        <dbReference type="EMBL" id="KAL2828778.1"/>
    </source>
</evidence>
<comment type="caution">
    <text evidence="1">The sequence shown here is derived from an EMBL/GenBank/DDBJ whole genome shotgun (WGS) entry which is preliminary data.</text>
</comment>
<accession>A0ABR4IPN1</accession>
<keyword evidence="2" id="KW-1185">Reference proteome</keyword>
<dbReference type="Proteomes" id="UP001610335">
    <property type="component" value="Unassembled WGS sequence"/>
</dbReference>
<sequence length="127" mass="14520">MRYPGFYNTRGIYSTDTMTLLHYYVIKRGIGHRLANFLRLWTLICPDYVDPFVVAVFLNILEMAMCRALESLPNDVLEEYFGRRWGGYCNMGLNIVPPTLQNVSLGSNTRRQFSIGLESSRDPGICG</sequence>
<dbReference type="EMBL" id="JBFXLS010000019">
    <property type="protein sequence ID" value="KAL2828778.1"/>
    <property type="molecule type" value="Genomic_DNA"/>
</dbReference>
<name>A0ABR4IPN1_9EURO</name>
<gene>
    <name evidence="1" type="ORF">BDW59DRAFT_43980</name>
</gene>
<evidence type="ECO:0000313" key="2">
    <source>
        <dbReference type="Proteomes" id="UP001610335"/>
    </source>
</evidence>
<proteinExistence type="predicted"/>